<dbReference type="Proteomes" id="UP001228581">
    <property type="component" value="Unassembled WGS sequence"/>
</dbReference>
<gene>
    <name evidence="1" type="ORF">QNI19_06360</name>
</gene>
<reference evidence="1 2" key="1">
    <citation type="submission" date="2023-05" db="EMBL/GenBank/DDBJ databases">
        <authorList>
            <person name="Zhang X."/>
        </authorList>
    </citation>
    <scope>NUCLEOTIDE SEQUENCE [LARGE SCALE GENOMIC DNA]</scope>
    <source>
        <strain evidence="1 2">DM2B3-1</strain>
    </source>
</reference>
<comment type="caution">
    <text evidence="1">The sequence shown here is derived from an EMBL/GenBank/DDBJ whole genome shotgun (WGS) entry which is preliminary data.</text>
</comment>
<dbReference type="RefSeq" id="WP_313993543.1">
    <property type="nucleotide sequence ID" value="NZ_JASJOT010000003.1"/>
</dbReference>
<sequence length="52" mass="5923">MWFQRMKEISNRIVHTDSLSWHTSGKTTHQASFSALTEKEAQKSPALTAFLS</sequence>
<accession>A0ABT7CGA2</accession>
<keyword evidence="2" id="KW-1185">Reference proteome</keyword>
<protein>
    <submittedName>
        <fullName evidence="1">Uncharacterized protein</fullName>
    </submittedName>
</protein>
<proteinExistence type="predicted"/>
<evidence type="ECO:0000313" key="1">
    <source>
        <dbReference type="EMBL" id="MDJ1492546.1"/>
    </source>
</evidence>
<name>A0ABT7CGA2_9BACT</name>
<organism evidence="1 2">
    <name type="scientific">Xanthocytophaga flava</name>
    <dbReference type="NCBI Taxonomy" id="3048013"/>
    <lineage>
        <taxon>Bacteria</taxon>
        <taxon>Pseudomonadati</taxon>
        <taxon>Bacteroidota</taxon>
        <taxon>Cytophagia</taxon>
        <taxon>Cytophagales</taxon>
        <taxon>Rhodocytophagaceae</taxon>
        <taxon>Xanthocytophaga</taxon>
    </lineage>
</organism>
<dbReference type="EMBL" id="JASJOT010000003">
    <property type="protein sequence ID" value="MDJ1492546.1"/>
    <property type="molecule type" value="Genomic_DNA"/>
</dbReference>
<evidence type="ECO:0000313" key="2">
    <source>
        <dbReference type="Proteomes" id="UP001228581"/>
    </source>
</evidence>